<dbReference type="InterPro" id="IPR052739">
    <property type="entry name" value="FAAH2"/>
</dbReference>
<organism evidence="2 3">
    <name type="scientific">Candidatus Raskinella chloraquaticus</name>
    <dbReference type="NCBI Taxonomy" id="1951219"/>
    <lineage>
        <taxon>Bacteria</taxon>
        <taxon>Pseudomonadati</taxon>
        <taxon>Pseudomonadota</taxon>
        <taxon>Alphaproteobacteria</taxon>
        <taxon>Hyphomicrobiales</taxon>
        <taxon>Phreatobacteraceae</taxon>
        <taxon>Candidatus Raskinella</taxon>
    </lineage>
</organism>
<feature type="domain" description="Amidase" evidence="1">
    <location>
        <begin position="3"/>
        <end position="290"/>
    </location>
</feature>
<dbReference type="PANTHER" id="PTHR43372">
    <property type="entry name" value="FATTY-ACID AMIDE HYDROLASE"/>
    <property type="match status" value="1"/>
</dbReference>
<comment type="caution">
    <text evidence="2">The sequence shown here is derived from an EMBL/GenBank/DDBJ whole genome shotgun (WGS) entry which is preliminary data.</text>
</comment>
<dbReference type="InterPro" id="IPR036928">
    <property type="entry name" value="AS_sf"/>
</dbReference>
<dbReference type="GO" id="GO:0012505">
    <property type="term" value="C:endomembrane system"/>
    <property type="evidence" value="ECO:0007669"/>
    <property type="project" value="TreeGrafter"/>
</dbReference>
<accession>A0A1W9HQZ6</accession>
<dbReference type="SUPFAM" id="SSF75304">
    <property type="entry name" value="Amidase signature (AS) enzymes"/>
    <property type="match status" value="1"/>
</dbReference>
<protein>
    <recommendedName>
        <fullName evidence="1">Amidase domain-containing protein</fullName>
    </recommendedName>
</protein>
<gene>
    <name evidence="2" type="ORF">A4S15_02880</name>
</gene>
<dbReference type="Gene3D" id="3.90.1300.10">
    <property type="entry name" value="Amidase signature (AS) domain"/>
    <property type="match status" value="1"/>
</dbReference>
<dbReference type="STRING" id="1827387.A4S15_02880"/>
<dbReference type="Proteomes" id="UP000192872">
    <property type="component" value="Unassembled WGS sequence"/>
</dbReference>
<evidence type="ECO:0000313" key="3">
    <source>
        <dbReference type="Proteomes" id="UP000192872"/>
    </source>
</evidence>
<dbReference type="Pfam" id="PF01425">
    <property type="entry name" value="Amidase"/>
    <property type="match status" value="1"/>
</dbReference>
<name>A0A1W9HQZ6_9HYPH</name>
<proteinExistence type="predicted"/>
<reference evidence="2 3" key="1">
    <citation type="journal article" date="2017" name="Water Res.">
        <title>Comammox in drinking water systems.</title>
        <authorList>
            <person name="Wang Y."/>
            <person name="Ma L."/>
            <person name="Mao Y."/>
            <person name="Jiang X."/>
            <person name="Xia Y."/>
            <person name="Yu K."/>
            <person name="Li B."/>
            <person name="Zhang T."/>
        </authorList>
    </citation>
    <scope>NUCLEOTIDE SEQUENCE [LARGE SCALE GENOMIC DNA]</scope>
    <source>
        <strain evidence="2">SG_bin8</strain>
    </source>
</reference>
<dbReference type="PANTHER" id="PTHR43372:SF4">
    <property type="entry name" value="FATTY-ACID AMIDE HYDROLASE 2"/>
    <property type="match status" value="1"/>
</dbReference>
<evidence type="ECO:0000313" key="2">
    <source>
        <dbReference type="EMBL" id="OQW49674.1"/>
    </source>
</evidence>
<evidence type="ECO:0000259" key="1">
    <source>
        <dbReference type="Pfam" id="PF01425"/>
    </source>
</evidence>
<dbReference type="EMBL" id="LWDL01000031">
    <property type="protein sequence ID" value="OQW49674.1"/>
    <property type="molecule type" value="Genomic_DNA"/>
</dbReference>
<dbReference type="InterPro" id="IPR023631">
    <property type="entry name" value="Amidase_dom"/>
</dbReference>
<sequence>MELGSDLGGSIRWPAHACGIFGLKPTQGIIPATGGVPPAPGTPATPNIRIASPGPLARSAKDLAHGLQVMAGPEEDALVLKLPRFKAHGLKGKRIAMLTAHPLAPTQRAIQAGVVSAGAALASAGAVVEEIDDLPASLSNIHRLFTTLMMALVTLDFSEKLKVFLREKAKTIAPDDPSGEAGQARGAALDFAGWMQAEGERARMEAAMKVFFQRYDAILCPPATTLAFAHDHGPFNSRTFDIDGTARPHGDFSAWSSIAGLLRLPAVVAPVGMHDGLPHGVQIIAAPYHDLKAIGIAGIVEKHLGGARTPPLP</sequence>
<dbReference type="AlphaFoldDB" id="A0A1W9HQZ6"/>